<dbReference type="GeneID" id="116559490"/>
<feature type="compositionally biased region" description="Polar residues" evidence="1">
    <location>
        <begin position="28"/>
        <end position="39"/>
    </location>
</feature>
<feature type="region of interest" description="Disordered" evidence="1">
    <location>
        <begin position="28"/>
        <end position="52"/>
    </location>
</feature>
<evidence type="ECO:0000313" key="3">
    <source>
        <dbReference type="RefSeq" id="XP_032146310.1"/>
    </source>
</evidence>
<reference evidence="3" key="1">
    <citation type="submission" date="2025-08" db="UniProtKB">
        <authorList>
            <consortium name="RefSeq"/>
        </authorList>
    </citation>
    <scope>IDENTIFICATION</scope>
    <source>
        <tissue evidence="3">Blood</tissue>
    </source>
</reference>
<evidence type="ECO:0000313" key="2">
    <source>
        <dbReference type="Proteomes" id="UP000504640"/>
    </source>
</evidence>
<protein>
    <submittedName>
        <fullName evidence="3">Uncharacterized protein LOC116559490</fullName>
    </submittedName>
</protein>
<feature type="region of interest" description="Disordered" evidence="1">
    <location>
        <begin position="163"/>
        <end position="196"/>
    </location>
</feature>
<organism evidence="2 3">
    <name type="scientific">Sapajus apella</name>
    <name type="common">Brown-capped capuchin</name>
    <name type="synonym">Cebus apella</name>
    <dbReference type="NCBI Taxonomy" id="9515"/>
    <lineage>
        <taxon>Eukaryota</taxon>
        <taxon>Metazoa</taxon>
        <taxon>Chordata</taxon>
        <taxon>Craniata</taxon>
        <taxon>Vertebrata</taxon>
        <taxon>Euteleostomi</taxon>
        <taxon>Mammalia</taxon>
        <taxon>Eutheria</taxon>
        <taxon>Euarchontoglires</taxon>
        <taxon>Primates</taxon>
        <taxon>Haplorrhini</taxon>
        <taxon>Platyrrhini</taxon>
        <taxon>Cebidae</taxon>
        <taxon>Cebinae</taxon>
        <taxon>Sapajus</taxon>
    </lineage>
</organism>
<name>A0A6J3IW21_SAPAP</name>
<gene>
    <name evidence="3" type="primary">LOC116559490</name>
</gene>
<sequence>MAQETTREQLKAMLTISFVNLSTLRSTGSNGLAKNTDCQEPTHGDSQHQQVCPRQLGADGQERKPLEKAYLALYPTGKGIPGPGFHLASGKRLDYRLAPSSTCIKTGTCKRRQEAPAPFQKEEKKGNISPEGNQRWQGSLGPAQHTGPCFIVTATGLLETQAHSRARGRHHQPVWPASGATTPKGLPDPPFHQKQAPSLGASIQADPSTNLSSALRQSKLCFLPPEDDGANGPETLCLFFLRPYAWM</sequence>
<keyword evidence="2" id="KW-1185">Reference proteome</keyword>
<evidence type="ECO:0000256" key="1">
    <source>
        <dbReference type="SAM" id="MobiDB-lite"/>
    </source>
</evidence>
<dbReference type="Proteomes" id="UP000504640">
    <property type="component" value="Unplaced"/>
</dbReference>
<dbReference type="RefSeq" id="XP_032146310.1">
    <property type="nucleotide sequence ID" value="XM_032290419.1"/>
</dbReference>
<accession>A0A6J3IW21</accession>
<dbReference type="AlphaFoldDB" id="A0A6J3IW21"/>
<feature type="region of interest" description="Disordered" evidence="1">
    <location>
        <begin position="110"/>
        <end position="142"/>
    </location>
</feature>
<proteinExistence type="predicted"/>